<name>A0A1Y6JLQ4_PSEVI</name>
<dbReference type="EMBL" id="LT855380">
    <property type="protein sequence ID" value="SMS10051.1"/>
    <property type="molecule type" value="Genomic_DNA"/>
</dbReference>
<organism evidence="2 3">
    <name type="scientific">Pseudomonas viridiflava</name>
    <name type="common">Phytomonas viridiflava</name>
    <dbReference type="NCBI Taxonomy" id="33069"/>
    <lineage>
        <taxon>Bacteria</taxon>
        <taxon>Pseudomonadati</taxon>
        <taxon>Pseudomonadota</taxon>
        <taxon>Gammaproteobacteria</taxon>
        <taxon>Pseudomonadales</taxon>
        <taxon>Pseudomonadaceae</taxon>
        <taxon>Pseudomonas</taxon>
    </lineage>
</organism>
<sequence>MLNTSRNERSTTSPHPQKIEDDTMSAQIAPYRLPALAHYLSGLVFADRAIPQHPLPLHAIVSHYNAALEWLSQDDFIDTIRTEGITAEGFSAFWVIPPAGAAEDTRLKTAGLAAEKINGRGLFADYLTLAEVYGDWISSTRYTPLNIDMDY</sequence>
<evidence type="ECO:0000313" key="2">
    <source>
        <dbReference type="EMBL" id="SMS10051.1"/>
    </source>
</evidence>
<evidence type="ECO:0000256" key="1">
    <source>
        <dbReference type="SAM" id="MobiDB-lite"/>
    </source>
</evidence>
<protein>
    <submittedName>
        <fullName evidence="2">Uncharacterized protein</fullName>
    </submittedName>
</protein>
<accession>A0A1Y6JLQ4</accession>
<proteinExistence type="predicted"/>
<gene>
    <name evidence="2" type="ORF">CFBP1590__2464</name>
</gene>
<dbReference type="Proteomes" id="UP000196842">
    <property type="component" value="Chromosome I"/>
</dbReference>
<reference evidence="2 3" key="1">
    <citation type="submission" date="2017-05" db="EMBL/GenBank/DDBJ databases">
        <authorList>
            <person name="Song R."/>
            <person name="Chenine A.L."/>
            <person name="Ruprecht R.M."/>
        </authorList>
    </citation>
    <scope>NUCLEOTIDE SEQUENCE [LARGE SCALE GENOMIC DNA]</scope>
    <source>
        <strain evidence="2 3">CFBP 1590</strain>
    </source>
</reference>
<dbReference type="KEGG" id="pvd:CFBP1590__2464"/>
<feature type="region of interest" description="Disordered" evidence="1">
    <location>
        <begin position="1"/>
        <end position="22"/>
    </location>
</feature>
<feature type="compositionally biased region" description="Polar residues" evidence="1">
    <location>
        <begin position="1"/>
        <end position="15"/>
    </location>
</feature>
<dbReference type="AlphaFoldDB" id="A0A1Y6JLQ4"/>
<evidence type="ECO:0000313" key="3">
    <source>
        <dbReference type="Proteomes" id="UP000196842"/>
    </source>
</evidence>